<dbReference type="RefSeq" id="WP_058798599.1">
    <property type="nucleotide sequence ID" value="NZ_CP013612.1"/>
</dbReference>
<dbReference type="Pfam" id="PF01266">
    <property type="entry name" value="DAO"/>
    <property type="match status" value="1"/>
</dbReference>
<dbReference type="SUPFAM" id="SSF51971">
    <property type="entry name" value="Nucleotide-binding domain"/>
    <property type="match status" value="1"/>
</dbReference>
<dbReference type="GO" id="GO:0008445">
    <property type="term" value="F:D-aspartate oxidase activity"/>
    <property type="evidence" value="ECO:0007669"/>
    <property type="project" value="TreeGrafter"/>
</dbReference>
<evidence type="ECO:0000313" key="11">
    <source>
        <dbReference type="Proteomes" id="UP000069015"/>
    </source>
</evidence>
<evidence type="ECO:0000256" key="2">
    <source>
        <dbReference type="ARBA" id="ARBA00006730"/>
    </source>
</evidence>
<protein>
    <recommendedName>
        <fullName evidence="7">D-amino-acid oxidase</fullName>
        <ecNumber evidence="6">1.4.3.3</ecNumber>
    </recommendedName>
</protein>
<dbReference type="SUPFAM" id="SSF54373">
    <property type="entry name" value="FAD-linked reductases, C-terminal domain"/>
    <property type="match status" value="1"/>
</dbReference>
<evidence type="ECO:0000256" key="7">
    <source>
        <dbReference type="ARBA" id="ARBA00039751"/>
    </source>
</evidence>
<evidence type="ECO:0000313" key="10">
    <source>
        <dbReference type="EMBL" id="ALU45742.1"/>
    </source>
</evidence>
<organism evidence="10 11">
    <name type="scientific">Pseudoalteromonas rubra</name>
    <dbReference type="NCBI Taxonomy" id="43658"/>
    <lineage>
        <taxon>Bacteria</taxon>
        <taxon>Pseudomonadati</taxon>
        <taxon>Pseudomonadota</taxon>
        <taxon>Gammaproteobacteria</taxon>
        <taxon>Alteromonadales</taxon>
        <taxon>Pseudoalteromonadaceae</taxon>
        <taxon>Pseudoalteromonas</taxon>
    </lineage>
</organism>
<dbReference type="PANTHER" id="PTHR11530:SF11">
    <property type="entry name" value="D-ASPARTATE OXIDASE"/>
    <property type="match status" value="1"/>
</dbReference>
<sequence>MNRRELLQGAGSCLGLLGLTSCAGLSTAALRSGSRYADYQQVNATADSVLNTVVGLRPFRPAGYRLDKEMMGDKTLVHNYGHGGGGISLSWGTSHIAAELASQAKHKDIAILGSGVMGITTALLLAQKGFNVTLYADSFPPNTTSDIAAALWLPSSYFDRKLVSSEFIKQDRQIIRQAFKRFLPYINRPGYGVYWHNYHLLLNQQPKVSRALPGGDDLYPDLSSSTQDNLFGYPYQRFMRALMIDPMLYLPSLLRDAQMAGASLTQVRFDSLAHILTLKERVIVNCTGLGSKTLFGDDSMYPVQGQLTHLMPQPEVSYSYVVPAAEGWLYMFPRKGSIVIGGTAVKGAYSTIPNTQLTQDMLTGHARLADKLVLK</sequence>
<evidence type="ECO:0000256" key="4">
    <source>
        <dbReference type="ARBA" id="ARBA00022827"/>
    </source>
</evidence>
<evidence type="ECO:0000256" key="3">
    <source>
        <dbReference type="ARBA" id="ARBA00022630"/>
    </source>
</evidence>
<dbReference type="GO" id="GO:0006533">
    <property type="term" value="P:L-aspartate catabolic process"/>
    <property type="evidence" value="ECO:0007669"/>
    <property type="project" value="TreeGrafter"/>
</dbReference>
<dbReference type="KEGG" id="prr:AT705_22685"/>
<dbReference type="AlphaFoldDB" id="A0A0U3GZH3"/>
<evidence type="ECO:0000256" key="1">
    <source>
        <dbReference type="ARBA" id="ARBA00001974"/>
    </source>
</evidence>
<evidence type="ECO:0000256" key="5">
    <source>
        <dbReference type="ARBA" id="ARBA00023002"/>
    </source>
</evidence>
<keyword evidence="4" id="KW-0274">FAD</keyword>
<comment type="cofactor">
    <cofactor evidence="1">
        <name>FAD</name>
        <dbReference type="ChEBI" id="CHEBI:57692"/>
    </cofactor>
</comment>
<proteinExistence type="inferred from homology"/>
<keyword evidence="3" id="KW-0285">Flavoprotein</keyword>
<dbReference type="GO" id="GO:0019478">
    <property type="term" value="P:D-amino acid catabolic process"/>
    <property type="evidence" value="ECO:0007669"/>
    <property type="project" value="TreeGrafter"/>
</dbReference>
<feature type="domain" description="FAD dependent oxidoreductase" evidence="9">
    <location>
        <begin position="108"/>
        <end position="360"/>
    </location>
</feature>
<name>A0A0U3GZH3_9GAMM</name>
<dbReference type="PANTHER" id="PTHR11530">
    <property type="entry name" value="D-AMINO ACID OXIDASE"/>
    <property type="match status" value="1"/>
</dbReference>
<dbReference type="EC" id="1.4.3.3" evidence="6"/>
<dbReference type="Proteomes" id="UP000069015">
    <property type="component" value="Chromosome 2"/>
</dbReference>
<dbReference type="GO" id="GO:0071949">
    <property type="term" value="F:FAD binding"/>
    <property type="evidence" value="ECO:0007669"/>
    <property type="project" value="InterPro"/>
</dbReference>
<dbReference type="PROSITE" id="PS51257">
    <property type="entry name" value="PROKAR_LIPOPROTEIN"/>
    <property type="match status" value="1"/>
</dbReference>
<comment type="catalytic activity">
    <reaction evidence="8">
        <text>a D-alpha-amino acid + O2 + H2O = a 2-oxocarboxylate + H2O2 + NH4(+)</text>
        <dbReference type="Rhea" id="RHEA:21816"/>
        <dbReference type="ChEBI" id="CHEBI:15377"/>
        <dbReference type="ChEBI" id="CHEBI:15379"/>
        <dbReference type="ChEBI" id="CHEBI:16240"/>
        <dbReference type="ChEBI" id="CHEBI:28938"/>
        <dbReference type="ChEBI" id="CHEBI:35179"/>
        <dbReference type="ChEBI" id="CHEBI:59871"/>
        <dbReference type="EC" id="1.4.3.3"/>
    </reaction>
    <physiologicalReaction direction="left-to-right" evidence="8">
        <dbReference type="Rhea" id="RHEA:21817"/>
    </physiologicalReaction>
</comment>
<reference evidence="10 11" key="1">
    <citation type="submission" date="2015-12" db="EMBL/GenBank/DDBJ databases">
        <title>Complete genome sequence of Pseudoalteromonas rubra SCSIO 6842, harboring a conjugative plasmid.</title>
        <authorList>
            <person name="Li B."/>
            <person name="Wang X."/>
        </authorList>
    </citation>
    <scope>NUCLEOTIDE SEQUENCE [LARGE SCALE GENOMIC DNA]</scope>
    <source>
        <strain evidence="10 11">SCSIO 6842</strain>
    </source>
</reference>
<evidence type="ECO:0000256" key="8">
    <source>
        <dbReference type="ARBA" id="ARBA00049547"/>
    </source>
</evidence>
<dbReference type="InterPro" id="IPR006076">
    <property type="entry name" value="FAD-dep_OxRdtase"/>
</dbReference>
<dbReference type="EMBL" id="CP013612">
    <property type="protein sequence ID" value="ALU45742.1"/>
    <property type="molecule type" value="Genomic_DNA"/>
</dbReference>
<dbReference type="Gene3D" id="3.40.50.720">
    <property type="entry name" value="NAD(P)-binding Rossmann-like Domain"/>
    <property type="match status" value="2"/>
</dbReference>
<evidence type="ECO:0000256" key="6">
    <source>
        <dbReference type="ARBA" id="ARBA00039101"/>
    </source>
</evidence>
<dbReference type="InterPro" id="IPR023209">
    <property type="entry name" value="DAO"/>
</dbReference>
<dbReference type="GO" id="GO:0005737">
    <property type="term" value="C:cytoplasm"/>
    <property type="evidence" value="ECO:0007669"/>
    <property type="project" value="TreeGrafter"/>
</dbReference>
<dbReference type="Gene3D" id="3.30.9.10">
    <property type="entry name" value="D-Amino Acid Oxidase, subunit A, domain 2"/>
    <property type="match status" value="1"/>
</dbReference>
<keyword evidence="5" id="KW-0560">Oxidoreductase</keyword>
<gene>
    <name evidence="10" type="ORF">AT705_22685</name>
</gene>
<evidence type="ECO:0000259" key="9">
    <source>
        <dbReference type="Pfam" id="PF01266"/>
    </source>
</evidence>
<comment type="similarity">
    <text evidence="2">Belongs to the DAMOX/DASOX family.</text>
</comment>
<accession>A0A0U3GZH3</accession>